<dbReference type="InterPro" id="IPR052950">
    <property type="entry name" value="CISD"/>
</dbReference>
<gene>
    <name evidence="6" type="ORF">NE398_03810</name>
</gene>
<dbReference type="AlphaFoldDB" id="A0A9X3XJN5"/>
<name>A0A9X3XJN5_9CLOT</name>
<dbReference type="Gene3D" id="3.40.5.90">
    <property type="entry name" value="CDGSH iron-sulfur domain, mitoNEET-type"/>
    <property type="match status" value="2"/>
</dbReference>
<dbReference type="GO" id="GO:0005737">
    <property type="term" value="C:cytoplasm"/>
    <property type="evidence" value="ECO:0007669"/>
    <property type="project" value="UniProtKB-ARBA"/>
</dbReference>
<keyword evidence="4" id="KW-0411">Iron-sulfur</keyword>
<dbReference type="InterPro" id="IPR018967">
    <property type="entry name" value="FeS-contain_CDGSH-typ"/>
</dbReference>
<proteinExistence type="predicted"/>
<feature type="domain" description="Iron-binding zinc finger CDGSH type" evidence="5">
    <location>
        <begin position="198"/>
        <end position="231"/>
    </location>
</feature>
<keyword evidence="2" id="KW-0479">Metal-binding</keyword>
<dbReference type="GeneID" id="93043557"/>
<reference evidence="6" key="1">
    <citation type="submission" date="2022-05" db="EMBL/GenBank/DDBJ databases">
        <title>Draft genome sequence of Clostridium tertium strain CP3 isolated from Peru.</title>
        <authorList>
            <person name="Hurtado R."/>
            <person name="Lima L."/>
            <person name="Sousa T."/>
            <person name="Jaiswal A.K."/>
            <person name="Tiwari S."/>
            <person name="Maturrano L."/>
            <person name="Brenig B."/>
            <person name="Azevedo V."/>
        </authorList>
    </citation>
    <scope>NUCLEOTIDE SEQUENCE</scope>
    <source>
        <strain evidence="6">CP3</strain>
    </source>
</reference>
<dbReference type="EMBL" id="JAMRYU010000003">
    <property type="protein sequence ID" value="MDC4239294.1"/>
    <property type="molecule type" value="Genomic_DNA"/>
</dbReference>
<evidence type="ECO:0000256" key="3">
    <source>
        <dbReference type="ARBA" id="ARBA00023004"/>
    </source>
</evidence>
<feature type="domain" description="Iron-binding zinc finger CDGSH type" evidence="5">
    <location>
        <begin position="160"/>
        <end position="197"/>
    </location>
</feature>
<dbReference type="PANTHER" id="PTHR46491">
    <property type="entry name" value="CDGSH IRON SULFUR DOMAIN PROTEIN HOMOLOG"/>
    <property type="match status" value="1"/>
</dbReference>
<evidence type="ECO:0000313" key="7">
    <source>
        <dbReference type="Proteomes" id="UP001141183"/>
    </source>
</evidence>
<sequence length="231" mass="25839">MNYYENTEENLTLICSECKFYETKDCIKSKCNIGFALNAIKASNPNSIQIIADGQKLIPKNDTKLYNKNLIAKGIASVCKICKECNKGHDDNCTISLARKSLEHTYLSDDVDFPGSVLMYLFNVSKQDQDLADKIKSEYDSIVKQPKEEVVMDKSSVAKKHPILVDLKENQTYFWCTCGKSSNLPFCNGAHVGTNFSPLTFTSKKTEKAHLCACNHTKNAPFCDGSHLKLV</sequence>
<evidence type="ECO:0000259" key="5">
    <source>
        <dbReference type="SMART" id="SM00704"/>
    </source>
</evidence>
<evidence type="ECO:0000256" key="2">
    <source>
        <dbReference type="ARBA" id="ARBA00022723"/>
    </source>
</evidence>
<dbReference type="Proteomes" id="UP001141183">
    <property type="component" value="Unassembled WGS sequence"/>
</dbReference>
<evidence type="ECO:0000256" key="1">
    <source>
        <dbReference type="ARBA" id="ARBA00022714"/>
    </source>
</evidence>
<dbReference type="GO" id="GO:0051537">
    <property type="term" value="F:2 iron, 2 sulfur cluster binding"/>
    <property type="evidence" value="ECO:0007669"/>
    <property type="project" value="UniProtKB-KW"/>
</dbReference>
<organism evidence="6 7">
    <name type="scientific">Clostridium tertium</name>
    <dbReference type="NCBI Taxonomy" id="1559"/>
    <lineage>
        <taxon>Bacteria</taxon>
        <taxon>Bacillati</taxon>
        <taxon>Bacillota</taxon>
        <taxon>Clostridia</taxon>
        <taxon>Eubacteriales</taxon>
        <taxon>Clostridiaceae</taxon>
        <taxon>Clostridium</taxon>
    </lineage>
</organism>
<keyword evidence="7" id="KW-1185">Reference proteome</keyword>
<keyword evidence="3" id="KW-0408">Iron</keyword>
<evidence type="ECO:0000256" key="4">
    <source>
        <dbReference type="ARBA" id="ARBA00023014"/>
    </source>
</evidence>
<accession>A0A9X3XJN5</accession>
<evidence type="ECO:0000313" key="6">
    <source>
        <dbReference type="EMBL" id="MDC4239294.1"/>
    </source>
</evidence>
<dbReference type="GO" id="GO:0046872">
    <property type="term" value="F:metal ion binding"/>
    <property type="evidence" value="ECO:0007669"/>
    <property type="project" value="UniProtKB-KW"/>
</dbReference>
<protein>
    <submittedName>
        <fullName evidence="6">CDGSH iron-sulfur domain-containing protein</fullName>
    </submittedName>
</protein>
<dbReference type="InterPro" id="IPR042216">
    <property type="entry name" value="MitoNEET_CISD"/>
</dbReference>
<comment type="caution">
    <text evidence="6">The sequence shown here is derived from an EMBL/GenBank/DDBJ whole genome shotgun (WGS) entry which is preliminary data.</text>
</comment>
<dbReference type="RefSeq" id="WP_008681578.1">
    <property type="nucleotide sequence ID" value="NZ_BAAACM010000013.1"/>
</dbReference>
<dbReference type="PANTHER" id="PTHR46491:SF3">
    <property type="entry name" value="CDGSH IRON-SULFUR DOMAIN-CONTAINING PROTEIN 3, MITOCHONDRIAL"/>
    <property type="match status" value="1"/>
</dbReference>
<keyword evidence="1" id="KW-0001">2Fe-2S</keyword>
<dbReference type="SMART" id="SM00704">
    <property type="entry name" value="ZnF_CDGSH"/>
    <property type="match status" value="2"/>
</dbReference>
<dbReference type="Pfam" id="PF09360">
    <property type="entry name" value="zf-CDGSH"/>
    <property type="match status" value="2"/>
</dbReference>